<dbReference type="RefSeq" id="WP_236120129.1">
    <property type="nucleotide sequence ID" value="NZ_JAKGSI010000009.1"/>
</dbReference>
<dbReference type="AlphaFoldDB" id="A0A9X1U1C7"/>
<sequence length="221" mass="25829">MKWNPRQSGRITERPSFLLQATRYASTDFVGTEANVSALEALFDYYRQLPGQPSVWYGHSLVSDPTEFYSKPVFIDGKRTKHWPRCYELRNNLDFGSRSYSRFIGILDDPQEPYGVKEGWSTEISSRWGVSETGYYRYGRDFLKIGFLPFSNLIDRTSFLDIIHHVYVLWRADIVGIVDLKSPMPKKSNNWDAEWLDKLLVGIVDGELFLRPELDEYFESR</sequence>
<evidence type="ECO:0000313" key="2">
    <source>
        <dbReference type="Proteomes" id="UP001139336"/>
    </source>
</evidence>
<reference evidence="1" key="1">
    <citation type="submission" date="2022-01" db="EMBL/GenBank/DDBJ databases">
        <title>Corynebacterium sp. nov isolated from isolated from the feces of the greater white-fronted geese (Anser albifrons) at Poyang Lake, PR China.</title>
        <authorList>
            <person name="Liu Q."/>
        </authorList>
    </citation>
    <scope>NUCLEOTIDE SEQUENCE</scope>
    <source>
        <strain evidence="1">JCM 32435</strain>
    </source>
</reference>
<name>A0A9X1U1C7_9CORY</name>
<evidence type="ECO:0000313" key="1">
    <source>
        <dbReference type="EMBL" id="MCF4007774.1"/>
    </source>
</evidence>
<organism evidence="1 2">
    <name type="scientific">Corynebacterium uropygiale</name>
    <dbReference type="NCBI Taxonomy" id="1775911"/>
    <lineage>
        <taxon>Bacteria</taxon>
        <taxon>Bacillati</taxon>
        <taxon>Actinomycetota</taxon>
        <taxon>Actinomycetes</taxon>
        <taxon>Mycobacteriales</taxon>
        <taxon>Corynebacteriaceae</taxon>
        <taxon>Corynebacterium</taxon>
    </lineage>
</organism>
<comment type="caution">
    <text evidence="1">The sequence shown here is derived from an EMBL/GenBank/DDBJ whole genome shotgun (WGS) entry which is preliminary data.</text>
</comment>
<keyword evidence="2" id="KW-1185">Reference proteome</keyword>
<proteinExistence type="predicted"/>
<dbReference type="Proteomes" id="UP001139336">
    <property type="component" value="Unassembled WGS sequence"/>
</dbReference>
<gene>
    <name evidence="1" type="ORF">L1O03_11420</name>
</gene>
<protein>
    <submittedName>
        <fullName evidence="1">Uncharacterized protein</fullName>
    </submittedName>
</protein>
<feature type="non-terminal residue" evidence="1">
    <location>
        <position position="221"/>
    </location>
</feature>
<accession>A0A9X1U1C7</accession>
<dbReference type="EMBL" id="JAKGSI010000009">
    <property type="protein sequence ID" value="MCF4007774.1"/>
    <property type="molecule type" value="Genomic_DNA"/>
</dbReference>